<dbReference type="PANTHER" id="PTHR31268">
    <property type="match status" value="1"/>
</dbReference>
<dbReference type="InterPro" id="IPR013785">
    <property type="entry name" value="Aldolase_TIM"/>
</dbReference>
<dbReference type="PANTHER" id="PTHR31268:SF32">
    <property type="entry name" value="GALACTINOL--SUCROSE GALACTOSYLTRANSFERASE 2-RELATED"/>
    <property type="match status" value="1"/>
</dbReference>
<organism evidence="5 6">
    <name type="scientific">Xylaria hypoxylon</name>
    <dbReference type="NCBI Taxonomy" id="37992"/>
    <lineage>
        <taxon>Eukaryota</taxon>
        <taxon>Fungi</taxon>
        <taxon>Dikarya</taxon>
        <taxon>Ascomycota</taxon>
        <taxon>Pezizomycotina</taxon>
        <taxon>Sordariomycetes</taxon>
        <taxon>Xylariomycetidae</taxon>
        <taxon>Xylariales</taxon>
        <taxon>Xylariaceae</taxon>
        <taxon>Xylaria</taxon>
    </lineage>
</organism>
<evidence type="ECO:0008006" key="7">
    <source>
        <dbReference type="Google" id="ProtNLM"/>
    </source>
</evidence>
<dbReference type="InterPro" id="IPR008811">
    <property type="entry name" value="Glycosyl_hydrolases_36"/>
</dbReference>
<reference evidence="5 6" key="1">
    <citation type="submission" date="2019-03" db="EMBL/GenBank/DDBJ databases">
        <title>Draft genome sequence of Xylaria hypoxylon DSM 108379, a ubiquitous saprotrophic-parasitic fungi on hardwood.</title>
        <authorList>
            <person name="Buettner E."/>
            <person name="Leonhardt S."/>
            <person name="Gebauer A.M."/>
            <person name="Liers C."/>
            <person name="Hofrichter M."/>
            <person name="Kellner H."/>
        </authorList>
    </citation>
    <scope>NUCLEOTIDE SEQUENCE [LARGE SCALE GENOMIC DNA]</scope>
    <source>
        <strain evidence="5 6">DSM 108379</strain>
    </source>
</reference>
<keyword evidence="3" id="KW-0119">Carbohydrate metabolism</keyword>
<dbReference type="SUPFAM" id="SSF51445">
    <property type="entry name" value="(Trans)glycosidases"/>
    <property type="match status" value="1"/>
</dbReference>
<sequence length="851" mass="94506">MVVGLHSFPPLGQVSQVKGQVVSFSAVLEVVGHDAEKPWQICLWYSYGEQPWEETTLSLASRSESPVFLQLDSSDHTRLFFTTVLPIISPLRFTLKYRSNPTQPWIWARDELAVDDGLIILNTDDQHTLTGDLSNIIRGLNPELNVRSVASQTPRTQLWTIEAAVAPASDGVSAYADVELGIPWGGFVRYFCLVRHSTAWLGPRHGKTNFSLDKDALLCSFLSHEGKHLVLLGINNMNSVLTLLRSSNNGPVMVHMRNDENASSTGMLLAAVGDNYESAIAAAMYHARALTLLNTHNVPPQELSVHGNDFKPEWMQGTWNALGQRLTEDKLLNAVKCLKENNINISNMIIDDNWQDVDYDGPNSNSYGWKGFEAEPRAFPNGLRHTVSQIRQILPSIEHVAVWHTLLGYWGGISPHGDIAQQYQTVQVSREDWKVSGPMTVIANADVGRFYNDFYQFLVACGVDSIKTDGQFMIDTWASADRRRELTNTYLDAWMTASIRHFGARAISCMSQAPQILFRQQLSQNRPTIAVRNSDDYFPDVPESHPWHIWANAHNALLTQHLNVFPDWDMFQTSHSNAGYHAAARCISGGPVYITDVPGQHNLELINQMTGLTPRGKTVILRPSVVGKTIEAYTGYDEDALLKVGCYHGKSETGTPILGVFNTRPHILTEIISLDSFPGIVPSTEYVIRSHHSGKVTPAMGCESQEARLGITLEIGGYDIFTAYPVTQFDSETNGRITAASLGLIGKMTGATAIISTRFEFLPTGKVFSVTRLRALGTLGLYISSLPRMLIERDFMITIQGLPIPLDTVTVDQKDGHVLAVDIQKAWSDMDLSSGWSNEIEVKIYFDAEHP</sequence>
<evidence type="ECO:0000313" key="6">
    <source>
        <dbReference type="Proteomes" id="UP000297716"/>
    </source>
</evidence>
<evidence type="ECO:0000256" key="4">
    <source>
        <dbReference type="ARBA" id="ARBA00049426"/>
    </source>
</evidence>
<dbReference type="AlphaFoldDB" id="A0A4Z0Z7G7"/>
<dbReference type="InterPro" id="IPR017853">
    <property type="entry name" value="GH"/>
</dbReference>
<gene>
    <name evidence="5" type="ORF">E0Z10_g1139</name>
</gene>
<comment type="catalytic activity">
    <reaction evidence="4">
        <text>alpha-D-galactosyl-(1-&gt;3)-1D-myo-inositol + sucrose = raffinose + myo-inositol</text>
        <dbReference type="Rhea" id="RHEA:20161"/>
        <dbReference type="ChEBI" id="CHEBI:16634"/>
        <dbReference type="ChEBI" id="CHEBI:17268"/>
        <dbReference type="ChEBI" id="CHEBI:17505"/>
        <dbReference type="ChEBI" id="CHEBI:17992"/>
        <dbReference type="EC" id="2.4.1.82"/>
    </reaction>
</comment>
<dbReference type="STRING" id="37992.A0A4Z0Z7G7"/>
<evidence type="ECO:0000313" key="5">
    <source>
        <dbReference type="EMBL" id="TGJ87670.1"/>
    </source>
</evidence>
<name>A0A4Z0Z7G7_9PEZI</name>
<dbReference type="GO" id="GO:0004557">
    <property type="term" value="F:alpha-galactosidase activity"/>
    <property type="evidence" value="ECO:0007669"/>
    <property type="project" value="UniProtKB-EC"/>
</dbReference>
<comment type="similarity">
    <text evidence="2">Belongs to the glycosyl hydrolases 36 family.</text>
</comment>
<dbReference type="OrthoDB" id="4664297at2759"/>
<dbReference type="Proteomes" id="UP000297716">
    <property type="component" value="Unassembled WGS sequence"/>
</dbReference>
<evidence type="ECO:0000256" key="1">
    <source>
        <dbReference type="ARBA" id="ARBA00001255"/>
    </source>
</evidence>
<dbReference type="Pfam" id="PF05691">
    <property type="entry name" value="Raffinose_syn"/>
    <property type="match status" value="1"/>
</dbReference>
<protein>
    <recommendedName>
        <fullName evidence="7">Alpha-galactosidase</fullName>
    </recommendedName>
</protein>
<dbReference type="EMBL" id="SKBN01000011">
    <property type="protein sequence ID" value="TGJ87670.1"/>
    <property type="molecule type" value="Genomic_DNA"/>
</dbReference>
<dbReference type="GO" id="GO:0047274">
    <property type="term" value="F:galactinol-sucrose galactosyltransferase activity"/>
    <property type="evidence" value="ECO:0007669"/>
    <property type="project" value="UniProtKB-EC"/>
</dbReference>
<dbReference type="Gene3D" id="3.20.20.70">
    <property type="entry name" value="Aldolase class I"/>
    <property type="match status" value="1"/>
</dbReference>
<comment type="catalytic activity">
    <reaction evidence="1">
        <text>Hydrolysis of terminal, non-reducing alpha-D-galactose residues in alpha-D-galactosides, including galactose oligosaccharides, galactomannans and galactolipids.</text>
        <dbReference type="EC" id="3.2.1.22"/>
    </reaction>
</comment>
<accession>A0A4Z0Z7G7</accession>
<keyword evidence="6" id="KW-1185">Reference proteome</keyword>
<evidence type="ECO:0000256" key="2">
    <source>
        <dbReference type="ARBA" id="ARBA00007240"/>
    </source>
</evidence>
<proteinExistence type="inferred from homology"/>
<evidence type="ECO:0000256" key="3">
    <source>
        <dbReference type="ARBA" id="ARBA00023277"/>
    </source>
</evidence>
<comment type="caution">
    <text evidence="5">The sequence shown here is derived from an EMBL/GenBank/DDBJ whole genome shotgun (WGS) entry which is preliminary data.</text>
</comment>